<reference evidence="1 2" key="1">
    <citation type="submission" date="2017-01" db="EMBL/GenBank/DDBJ databases">
        <title>Novel large sulfur bacteria in the metagenomes of groundwater-fed chemosynthetic microbial mats in the Lake Huron basin.</title>
        <authorList>
            <person name="Sharrar A.M."/>
            <person name="Flood B.E."/>
            <person name="Bailey J.V."/>
            <person name="Jones D.S."/>
            <person name="Biddanda B."/>
            <person name="Ruberg S.A."/>
            <person name="Marcus D.N."/>
            <person name="Dick G.J."/>
        </authorList>
    </citation>
    <scope>NUCLEOTIDE SEQUENCE [LARGE SCALE GENOMIC DNA]</scope>
    <source>
        <strain evidence="1">A8</strain>
    </source>
</reference>
<dbReference type="AlphaFoldDB" id="A0A1Y1QXH9"/>
<evidence type="ECO:0000313" key="1">
    <source>
        <dbReference type="EMBL" id="OQX16156.1"/>
    </source>
</evidence>
<evidence type="ECO:0008006" key="3">
    <source>
        <dbReference type="Google" id="ProtNLM"/>
    </source>
</evidence>
<gene>
    <name evidence="1" type="ORF">BWK73_04650</name>
</gene>
<sequence>MTERLSNLKINPTTRDALAARVAAGDGHPDADFFGLLNEYGRKVLLVGKGAEAAPEEFLPREANDALYVKLSQIGEQATDEEVAEAVSQHVQSPHPHPQYAITLAASAPLPTTNIGVIFHESYNSIMTWRDINNYTGYASVNLGTIVYAQTNLSIPGYLPVNGVVLPAHYAALIALVGPSLVDLRGEFIRVHDGGRGVDSGRLFGSYQSDEYRSHYHQCATWNGLAGGYESAYTSGGFDYGAGAPPTTSSGGGETRPRNIALGAYIKF</sequence>
<protein>
    <recommendedName>
        <fullName evidence="3">Phage tail collar domain-containing protein</fullName>
    </recommendedName>
</protein>
<dbReference type="Proteomes" id="UP000192491">
    <property type="component" value="Unassembled WGS sequence"/>
</dbReference>
<dbReference type="SUPFAM" id="SSF88874">
    <property type="entry name" value="Receptor-binding domain of short tail fibre protein gp12"/>
    <property type="match status" value="1"/>
</dbReference>
<dbReference type="InterPro" id="IPR010917">
    <property type="entry name" value="TonB_rcpt_CS"/>
</dbReference>
<accession>A0A1Y1QXH9</accession>
<organism evidence="1 2">
    <name type="scientific">Thiothrix lacustris</name>
    <dbReference type="NCBI Taxonomy" id="525917"/>
    <lineage>
        <taxon>Bacteria</taxon>
        <taxon>Pseudomonadati</taxon>
        <taxon>Pseudomonadota</taxon>
        <taxon>Gammaproteobacteria</taxon>
        <taxon>Thiotrichales</taxon>
        <taxon>Thiotrichaceae</taxon>
        <taxon>Thiothrix</taxon>
    </lineage>
</organism>
<name>A0A1Y1QXH9_9GAMM</name>
<dbReference type="PROSITE" id="PS01156">
    <property type="entry name" value="TONB_DEPENDENT_REC_2"/>
    <property type="match status" value="1"/>
</dbReference>
<comment type="caution">
    <text evidence="1">The sequence shown here is derived from an EMBL/GenBank/DDBJ whole genome shotgun (WGS) entry which is preliminary data.</text>
</comment>
<dbReference type="EMBL" id="MTEJ01000007">
    <property type="protein sequence ID" value="OQX16156.1"/>
    <property type="molecule type" value="Genomic_DNA"/>
</dbReference>
<proteinExistence type="predicted"/>
<evidence type="ECO:0000313" key="2">
    <source>
        <dbReference type="Proteomes" id="UP000192491"/>
    </source>
</evidence>